<evidence type="ECO:0000313" key="3">
    <source>
        <dbReference type="Proteomes" id="UP000318590"/>
    </source>
</evidence>
<evidence type="ECO:0000256" key="1">
    <source>
        <dbReference type="SAM" id="MobiDB-lite"/>
    </source>
</evidence>
<keyword evidence="3" id="KW-1185">Reference proteome</keyword>
<dbReference type="RefSeq" id="WP_142833351.1">
    <property type="nucleotide sequence ID" value="NZ_VFSV01000004.1"/>
</dbReference>
<gene>
    <name evidence="2" type="ORF">FEV53_03035</name>
</gene>
<accession>A0A547Q8S3</accession>
<dbReference type="SUPFAM" id="SSF52540">
    <property type="entry name" value="P-loop containing nucleoside triphosphate hydrolases"/>
    <property type="match status" value="1"/>
</dbReference>
<evidence type="ECO:0000313" key="2">
    <source>
        <dbReference type="EMBL" id="TRD22772.1"/>
    </source>
</evidence>
<sequence>MLTHSNTAPPLRGASSIELFPKGPGDGGWMGFVLGALSGVRAGRVLWVQDRLSALEGGRPGFVTGTLRVIHVTLSHPRDALIAAEEGLRCRSLAAVLAEIHGDPPVLDFTATKRLAFRAERSGTPCWLIRHGAPRRSSAMRERWQVESLPSLPHPDDPKAPGLPRWQAELFRSRSQRPGIWEVSRDPKGGLRFSAPLRDREMADPVAAPGRSALG</sequence>
<dbReference type="OrthoDB" id="7202530at2"/>
<dbReference type="AlphaFoldDB" id="A0A547Q8S3"/>
<dbReference type="InterPro" id="IPR027417">
    <property type="entry name" value="P-loop_NTPase"/>
</dbReference>
<feature type="region of interest" description="Disordered" evidence="1">
    <location>
        <begin position="177"/>
        <end position="215"/>
    </location>
</feature>
<protein>
    <recommendedName>
        <fullName evidence="4">Protein ImuA</fullName>
    </recommendedName>
</protein>
<organism evidence="2 3">
    <name type="scientific">Palleronia caenipelagi</name>
    <dbReference type="NCBI Taxonomy" id="2489174"/>
    <lineage>
        <taxon>Bacteria</taxon>
        <taxon>Pseudomonadati</taxon>
        <taxon>Pseudomonadota</taxon>
        <taxon>Alphaproteobacteria</taxon>
        <taxon>Rhodobacterales</taxon>
        <taxon>Roseobacteraceae</taxon>
        <taxon>Palleronia</taxon>
    </lineage>
</organism>
<name>A0A547Q8S3_9RHOB</name>
<reference evidence="2 3" key="1">
    <citation type="submission" date="2019-06" db="EMBL/GenBank/DDBJ databases">
        <title>Paenimaribius caenipelagi gen. nov., sp. nov., isolated from a tidal flat.</title>
        <authorList>
            <person name="Yoon J.-H."/>
        </authorList>
    </citation>
    <scope>NUCLEOTIDE SEQUENCE [LARGE SCALE GENOMIC DNA]</scope>
    <source>
        <strain evidence="2 3">JBTF-M29</strain>
    </source>
</reference>
<dbReference type="EMBL" id="VFSV01000004">
    <property type="protein sequence ID" value="TRD22772.1"/>
    <property type="molecule type" value="Genomic_DNA"/>
</dbReference>
<evidence type="ECO:0008006" key="4">
    <source>
        <dbReference type="Google" id="ProtNLM"/>
    </source>
</evidence>
<dbReference type="Proteomes" id="UP000318590">
    <property type="component" value="Unassembled WGS sequence"/>
</dbReference>
<dbReference type="Gene3D" id="3.40.50.300">
    <property type="entry name" value="P-loop containing nucleotide triphosphate hydrolases"/>
    <property type="match status" value="1"/>
</dbReference>
<proteinExistence type="predicted"/>
<comment type="caution">
    <text evidence="2">The sequence shown here is derived from an EMBL/GenBank/DDBJ whole genome shotgun (WGS) entry which is preliminary data.</text>
</comment>